<evidence type="ECO:0000313" key="3">
    <source>
        <dbReference type="Proteomes" id="UP000327013"/>
    </source>
</evidence>
<dbReference type="AlphaFoldDB" id="A0A5N6RWV6"/>
<dbReference type="Pfam" id="PF12609">
    <property type="entry name" value="DUF3774"/>
    <property type="match status" value="1"/>
</dbReference>
<sequence>MGGNKRACKLEIAFKSIQQKRNAVAESATQKGNKVWPRIGGSVSQAQRMNPDDEKRRRRREEKAENLFHLICWGPN</sequence>
<feature type="compositionally biased region" description="Basic and acidic residues" evidence="1">
    <location>
        <begin position="50"/>
        <end position="61"/>
    </location>
</feature>
<dbReference type="Proteomes" id="UP000327013">
    <property type="component" value="Chromosome 8"/>
</dbReference>
<accession>A0A5N6RWV6</accession>
<keyword evidence="3" id="KW-1185">Reference proteome</keyword>
<proteinExistence type="predicted"/>
<dbReference type="OrthoDB" id="1190034at2759"/>
<reference evidence="2 3" key="1">
    <citation type="submission" date="2019-06" db="EMBL/GenBank/DDBJ databases">
        <title>A chromosomal-level reference genome of Carpinus fangiana (Coryloideae, Betulaceae).</title>
        <authorList>
            <person name="Yang X."/>
            <person name="Wang Z."/>
            <person name="Zhang L."/>
            <person name="Hao G."/>
            <person name="Liu J."/>
            <person name="Yang Y."/>
        </authorList>
    </citation>
    <scope>NUCLEOTIDE SEQUENCE [LARGE SCALE GENOMIC DNA]</scope>
    <source>
        <strain evidence="2">Cfa_2016G</strain>
        <tissue evidence="2">Leaf</tissue>
    </source>
</reference>
<dbReference type="InterPro" id="IPR022251">
    <property type="entry name" value="DUF3774_wound-induced"/>
</dbReference>
<organism evidence="2 3">
    <name type="scientific">Carpinus fangiana</name>
    <dbReference type="NCBI Taxonomy" id="176857"/>
    <lineage>
        <taxon>Eukaryota</taxon>
        <taxon>Viridiplantae</taxon>
        <taxon>Streptophyta</taxon>
        <taxon>Embryophyta</taxon>
        <taxon>Tracheophyta</taxon>
        <taxon>Spermatophyta</taxon>
        <taxon>Magnoliopsida</taxon>
        <taxon>eudicotyledons</taxon>
        <taxon>Gunneridae</taxon>
        <taxon>Pentapetalae</taxon>
        <taxon>rosids</taxon>
        <taxon>fabids</taxon>
        <taxon>Fagales</taxon>
        <taxon>Betulaceae</taxon>
        <taxon>Carpinus</taxon>
    </lineage>
</organism>
<evidence type="ECO:0000256" key="1">
    <source>
        <dbReference type="SAM" id="MobiDB-lite"/>
    </source>
</evidence>
<name>A0A5N6RWV6_9ROSI</name>
<evidence type="ECO:0000313" key="2">
    <source>
        <dbReference type="EMBL" id="KAE8125723.1"/>
    </source>
</evidence>
<dbReference type="EMBL" id="CM017328">
    <property type="protein sequence ID" value="KAE8125723.1"/>
    <property type="molecule type" value="Genomic_DNA"/>
</dbReference>
<feature type="region of interest" description="Disordered" evidence="1">
    <location>
        <begin position="35"/>
        <end position="61"/>
    </location>
</feature>
<gene>
    <name evidence="2" type="ORF">FH972_020497</name>
</gene>
<protein>
    <submittedName>
        <fullName evidence="2">Uncharacterized protein</fullName>
    </submittedName>
</protein>